<dbReference type="EMBL" id="LS974625">
    <property type="protein sequence ID" value="CAG7864487.1"/>
    <property type="molecule type" value="Genomic_DNA"/>
</dbReference>
<feature type="compositionally biased region" description="Basic and acidic residues" evidence="1">
    <location>
        <begin position="58"/>
        <end position="73"/>
    </location>
</feature>
<dbReference type="AlphaFoldDB" id="A0A3P5YJZ8"/>
<protein>
    <submittedName>
        <fullName evidence="2">Uncharacterized protein</fullName>
    </submittedName>
</protein>
<reference evidence="3" key="1">
    <citation type="submission" date="2018-11" db="EMBL/GenBank/DDBJ databases">
        <authorList>
            <consortium name="Genoscope - CEA"/>
            <person name="William W."/>
        </authorList>
    </citation>
    <scope>NUCLEOTIDE SEQUENCE</scope>
</reference>
<evidence type="ECO:0000313" key="3">
    <source>
        <dbReference type="EMBL" id="VDC61703.1"/>
    </source>
</evidence>
<feature type="region of interest" description="Disordered" evidence="1">
    <location>
        <begin position="58"/>
        <end position="120"/>
    </location>
</feature>
<dbReference type="EMBL" id="LR031568">
    <property type="protein sequence ID" value="VDC61703.1"/>
    <property type="molecule type" value="Genomic_DNA"/>
</dbReference>
<feature type="non-terminal residue" evidence="3">
    <location>
        <position position="1"/>
    </location>
</feature>
<gene>
    <name evidence="3" type="ORF">BRAA09T39314Z</name>
    <name evidence="2" type="ORF">BRAPAZ1V2_A09P49540.2</name>
</gene>
<dbReference type="Proteomes" id="UP000694005">
    <property type="component" value="Chromosome A09"/>
</dbReference>
<evidence type="ECO:0000313" key="2">
    <source>
        <dbReference type="EMBL" id="CAG7864487.1"/>
    </source>
</evidence>
<dbReference type="Gramene" id="A09p49540.2_BraZ1">
    <property type="protein sequence ID" value="A09p49540.2_BraZ1.CDS"/>
    <property type="gene ID" value="A09g49540.2_BraZ1"/>
</dbReference>
<name>A0A3P5YJZ8_BRACM</name>
<organism evidence="3">
    <name type="scientific">Brassica campestris</name>
    <name type="common">Field mustard</name>
    <dbReference type="NCBI Taxonomy" id="3711"/>
    <lineage>
        <taxon>Eukaryota</taxon>
        <taxon>Viridiplantae</taxon>
        <taxon>Streptophyta</taxon>
        <taxon>Embryophyta</taxon>
        <taxon>Tracheophyta</taxon>
        <taxon>Spermatophyta</taxon>
        <taxon>Magnoliopsida</taxon>
        <taxon>eudicotyledons</taxon>
        <taxon>Gunneridae</taxon>
        <taxon>Pentapetalae</taxon>
        <taxon>rosids</taxon>
        <taxon>malvids</taxon>
        <taxon>Brassicales</taxon>
        <taxon>Brassicaceae</taxon>
        <taxon>Brassiceae</taxon>
        <taxon>Brassica</taxon>
    </lineage>
</organism>
<feature type="compositionally biased region" description="Basic and acidic residues" evidence="1">
    <location>
        <begin position="104"/>
        <end position="120"/>
    </location>
</feature>
<evidence type="ECO:0000256" key="1">
    <source>
        <dbReference type="SAM" id="MobiDB-lite"/>
    </source>
</evidence>
<sequence length="326" mass="37234">ISASRRRERYQIRISLLTKKSRSEEVVASAADSEIITDVEFEESKKWDWKRQEEVRKTLELSMEDSHSPEEQTKGALSPEEQTEGASSSEEQFGGTFSPVLFQNDDHDTRSGDEETSEAPRKLTDLAAALDGVDLMEEEYQVLNRYGSGHRRNDGFYIGKTSEKLHPIENPEDIIVQSAGLMMHTLFSEPMLLILTDPRTDHPGNSIFELMSFFPYTTDSFVLTWILCVPVCCRPLRKVDTFLFLNILNQLTKVVQLVKLEKDPCAAFCFDHRSQITLDDANDVGMIQEADTAVCISGFQIMQFMTAQFRFLERLLMFMETEAINE</sequence>
<accession>A0A3P5YJZ8</accession>
<proteinExistence type="predicted"/>